<evidence type="ECO:0000313" key="4">
    <source>
        <dbReference type="EMBL" id="CAI4212640.1"/>
    </source>
</evidence>
<accession>A0A9P1M9G9</accession>
<evidence type="ECO:0000313" key="5">
    <source>
        <dbReference type="Proteomes" id="UP000838763"/>
    </source>
</evidence>
<dbReference type="OrthoDB" id="6509636at2759"/>
<dbReference type="InterPro" id="IPR025110">
    <property type="entry name" value="AMP-bd_C"/>
</dbReference>
<name>A0A9P1M9G9_9PEZI</name>
<keyword evidence="5" id="KW-1185">Reference proteome</keyword>
<sequence>MVFTPPSWVPQLPIDPPDSITVGEFMQREEFGRRPVSKSRNPFTCGLTGRTYKAPEFYQRAEFLARAYAKRLGWSPNEGTAWDKVIGVFALNTIDYITLAYGAHRLSGIVTPPTPSTPPTSSATSFHRPRGGQGRGRPRGQRLHPRHPGFELEAQYKGRFTTVEELIAEGRGLPELEPLRWSKGQGGRQPAFLCYSSGTSGLPKAVMISHRNIIANIIQHSTYETVGRKSRGVDTQNVLCFLPFSHIYALVVIAHTCTWRGDGIVVLPKFDFTHYLESIQKYRVNQLIVVPPSSSACCRTRTCAASTTSAACASSLAALPPGCRDHSGDPRHVPLLDHWPGLRHDRDRCRRHRSQRARHFPRASGSLLPGLRAKLIDPEGREITAHETPGELLVQGPAVVLGYLNNEKASAETFVHHDDGRWIRTGDEALVAVSPQGNEQIVIVDRIKELIKVKGHQVAPAELEAHILAHPDVDDVAVIQIPDLKSGEVPKAFVVKASHATSRSDQELAAIITKHVEDHKAHYKWIKGGVEFLDAIPKSPSGKILRRLLRDQEKEARRKKGAKL</sequence>
<feature type="compositionally biased region" description="Basic residues" evidence="1">
    <location>
        <begin position="136"/>
        <end position="147"/>
    </location>
</feature>
<feature type="region of interest" description="Disordered" evidence="1">
    <location>
        <begin position="110"/>
        <end position="148"/>
    </location>
</feature>
<dbReference type="SUPFAM" id="SSF56801">
    <property type="entry name" value="Acetyl-CoA synthetase-like"/>
    <property type="match status" value="1"/>
</dbReference>
<dbReference type="Proteomes" id="UP000838763">
    <property type="component" value="Unassembled WGS sequence"/>
</dbReference>
<organism evidence="4 5">
    <name type="scientific">Parascedosporium putredinis</name>
    <dbReference type="NCBI Taxonomy" id="1442378"/>
    <lineage>
        <taxon>Eukaryota</taxon>
        <taxon>Fungi</taxon>
        <taxon>Dikarya</taxon>
        <taxon>Ascomycota</taxon>
        <taxon>Pezizomycotina</taxon>
        <taxon>Sordariomycetes</taxon>
        <taxon>Hypocreomycetidae</taxon>
        <taxon>Microascales</taxon>
        <taxon>Microascaceae</taxon>
        <taxon>Parascedosporium</taxon>
    </lineage>
</organism>
<dbReference type="Gene3D" id="3.30.300.30">
    <property type="match status" value="1"/>
</dbReference>
<evidence type="ECO:0000256" key="1">
    <source>
        <dbReference type="SAM" id="MobiDB-lite"/>
    </source>
</evidence>
<feature type="domain" description="AMP-dependent synthetase/ligase" evidence="2">
    <location>
        <begin position="186"/>
        <end position="303"/>
    </location>
</feature>
<dbReference type="Pfam" id="PF13193">
    <property type="entry name" value="AMP-binding_C"/>
    <property type="match status" value="1"/>
</dbReference>
<dbReference type="InterPro" id="IPR042099">
    <property type="entry name" value="ANL_N_sf"/>
</dbReference>
<dbReference type="Pfam" id="PF00501">
    <property type="entry name" value="AMP-binding"/>
    <property type="match status" value="1"/>
</dbReference>
<dbReference type="AlphaFoldDB" id="A0A9P1M9G9"/>
<dbReference type="PROSITE" id="PS00455">
    <property type="entry name" value="AMP_BINDING"/>
    <property type="match status" value="1"/>
</dbReference>
<dbReference type="GO" id="GO:0016405">
    <property type="term" value="F:CoA-ligase activity"/>
    <property type="evidence" value="ECO:0007669"/>
    <property type="project" value="TreeGrafter"/>
</dbReference>
<proteinExistence type="predicted"/>
<dbReference type="InterPro" id="IPR020845">
    <property type="entry name" value="AMP-binding_CS"/>
</dbReference>
<dbReference type="InterPro" id="IPR000873">
    <property type="entry name" value="AMP-dep_synth/lig_dom"/>
</dbReference>
<dbReference type="PANTHER" id="PTHR24096">
    <property type="entry name" value="LONG-CHAIN-FATTY-ACID--COA LIGASE"/>
    <property type="match status" value="1"/>
</dbReference>
<feature type="domain" description="AMP-binding enzyme C-terminal" evidence="3">
    <location>
        <begin position="462"/>
        <end position="543"/>
    </location>
</feature>
<comment type="caution">
    <text evidence="4">The sequence shown here is derived from an EMBL/GenBank/DDBJ whole genome shotgun (WGS) entry which is preliminary data.</text>
</comment>
<dbReference type="InterPro" id="IPR045851">
    <property type="entry name" value="AMP-bd_C_sf"/>
</dbReference>
<evidence type="ECO:0008006" key="6">
    <source>
        <dbReference type="Google" id="ProtNLM"/>
    </source>
</evidence>
<evidence type="ECO:0000259" key="3">
    <source>
        <dbReference type="Pfam" id="PF13193"/>
    </source>
</evidence>
<gene>
    <name evidence="4" type="ORF">PPNO1_LOCUS2397</name>
</gene>
<reference evidence="4" key="1">
    <citation type="submission" date="2022-11" db="EMBL/GenBank/DDBJ databases">
        <authorList>
            <person name="Scott C."/>
            <person name="Bruce N."/>
        </authorList>
    </citation>
    <scope>NUCLEOTIDE SEQUENCE</scope>
</reference>
<protein>
    <recommendedName>
        <fullName evidence="6">Acetyl-CoA synthetase-like protein</fullName>
    </recommendedName>
</protein>
<dbReference type="Gene3D" id="3.40.50.12780">
    <property type="entry name" value="N-terminal domain of ligase-like"/>
    <property type="match status" value="1"/>
</dbReference>
<evidence type="ECO:0000259" key="2">
    <source>
        <dbReference type="Pfam" id="PF00501"/>
    </source>
</evidence>
<dbReference type="EMBL" id="CALLCH030000005">
    <property type="protein sequence ID" value="CAI4212640.1"/>
    <property type="molecule type" value="Genomic_DNA"/>
</dbReference>
<dbReference type="PANTHER" id="PTHR24096:SF422">
    <property type="entry name" value="BCDNA.GH02901"/>
    <property type="match status" value="1"/>
</dbReference>